<name>A0A9W8N6S8_9PEZI</name>
<evidence type="ECO:0000313" key="3">
    <source>
        <dbReference type="Proteomes" id="UP001148614"/>
    </source>
</evidence>
<comment type="caution">
    <text evidence="2">The sequence shown here is derived from an EMBL/GenBank/DDBJ whole genome shotgun (WGS) entry which is preliminary data.</text>
</comment>
<sequence>MGTAARQLWSRFLDPLKDIGEMESNRMAEGGGGRRGEGGEKKNGRGVVVDSQLALAVTVAVAAAAAAEGVLDEKRRNEDGMDRTRDQDD</sequence>
<feature type="compositionally biased region" description="Basic and acidic residues" evidence="1">
    <location>
        <begin position="23"/>
        <end position="43"/>
    </location>
</feature>
<evidence type="ECO:0000256" key="1">
    <source>
        <dbReference type="SAM" id="MobiDB-lite"/>
    </source>
</evidence>
<accession>A0A9W8N6S8</accession>
<gene>
    <name evidence="2" type="ORF">NPX13_g9396</name>
</gene>
<organism evidence="2 3">
    <name type="scientific">Xylaria arbuscula</name>
    <dbReference type="NCBI Taxonomy" id="114810"/>
    <lineage>
        <taxon>Eukaryota</taxon>
        <taxon>Fungi</taxon>
        <taxon>Dikarya</taxon>
        <taxon>Ascomycota</taxon>
        <taxon>Pezizomycotina</taxon>
        <taxon>Sordariomycetes</taxon>
        <taxon>Xylariomycetidae</taxon>
        <taxon>Xylariales</taxon>
        <taxon>Xylariaceae</taxon>
        <taxon>Xylaria</taxon>
    </lineage>
</organism>
<feature type="compositionally biased region" description="Basic and acidic residues" evidence="1">
    <location>
        <begin position="71"/>
        <end position="89"/>
    </location>
</feature>
<protein>
    <submittedName>
        <fullName evidence="2">Uncharacterized protein</fullName>
    </submittedName>
</protein>
<dbReference type="AlphaFoldDB" id="A0A9W8N6S8"/>
<reference evidence="2" key="1">
    <citation type="submission" date="2022-07" db="EMBL/GenBank/DDBJ databases">
        <title>Genome Sequence of Xylaria arbuscula.</title>
        <authorList>
            <person name="Buettner E."/>
        </authorList>
    </citation>
    <scope>NUCLEOTIDE SEQUENCE</scope>
    <source>
        <strain evidence="2">VT107</strain>
    </source>
</reference>
<evidence type="ECO:0000313" key="2">
    <source>
        <dbReference type="EMBL" id="KAJ3560172.1"/>
    </source>
</evidence>
<feature type="region of interest" description="Disordered" evidence="1">
    <location>
        <begin position="23"/>
        <end position="44"/>
    </location>
</feature>
<keyword evidence="3" id="KW-1185">Reference proteome</keyword>
<proteinExistence type="predicted"/>
<feature type="region of interest" description="Disordered" evidence="1">
    <location>
        <begin position="68"/>
        <end position="89"/>
    </location>
</feature>
<dbReference type="EMBL" id="JANPWZ010002298">
    <property type="protein sequence ID" value="KAJ3560172.1"/>
    <property type="molecule type" value="Genomic_DNA"/>
</dbReference>
<dbReference type="Proteomes" id="UP001148614">
    <property type="component" value="Unassembled WGS sequence"/>
</dbReference>